<evidence type="ECO:0000313" key="3">
    <source>
        <dbReference type="Proteomes" id="UP001314635"/>
    </source>
</evidence>
<gene>
    <name evidence="2" type="ORF">JQ619_28115</name>
</gene>
<comment type="caution">
    <text evidence="2">The sequence shown here is derived from an EMBL/GenBank/DDBJ whole genome shotgun (WGS) entry which is preliminary data.</text>
</comment>
<dbReference type="Gene3D" id="1.10.620.20">
    <property type="entry name" value="Ribonucleotide Reductase, subunit A"/>
    <property type="match status" value="1"/>
</dbReference>
<reference evidence="3" key="1">
    <citation type="journal article" date="2021" name="ISME J.">
        <title>Evolutionary origin and ecological implication of a unique nif island in free-living Bradyrhizobium lineages.</title>
        <authorList>
            <person name="Tao J."/>
        </authorList>
    </citation>
    <scope>NUCLEOTIDE SEQUENCE [LARGE SCALE GENOMIC DNA]</scope>
    <source>
        <strain evidence="3">SZCCT0094</strain>
    </source>
</reference>
<dbReference type="InterPro" id="IPR012348">
    <property type="entry name" value="RNR-like"/>
</dbReference>
<keyword evidence="3" id="KW-1185">Reference proteome</keyword>
<feature type="compositionally biased region" description="Polar residues" evidence="1">
    <location>
        <begin position="1"/>
        <end position="13"/>
    </location>
</feature>
<sequence length="321" mass="35912">MGINVDTTASLSRRQAHWEKSSSIRSRPRRVLRNVSPDEHFYPIARQPIALHPLVKALGTAARQRILLQSLYKFLNDIAFVETRVVSEVSLAIANDQLPWPFPAQLRADVLTVVIDEAFHAHVAIDFMEQVQRLTGVTPLSLPTTLTVEQAIRNALPKLPADLHIALKTISVCIAENSVTKDLIDVHREDGLNETFHAVNGDHMIDEVRHCLIFGDVLRHLWGVLTLAQRRAIGAVLPDFLGDYLSLSLQKQFDIDILADVGLDARQIETVIAATHLDQDLATYRTVNPIVDKVVNFLAESGVLDDPEIRKAFEDRRLVDS</sequence>
<name>A0ABS5GEG0_9BRAD</name>
<organism evidence="2 3">
    <name type="scientific">Bradyrhizobium denitrificans</name>
    <dbReference type="NCBI Taxonomy" id="2734912"/>
    <lineage>
        <taxon>Bacteria</taxon>
        <taxon>Pseudomonadati</taxon>
        <taxon>Pseudomonadota</taxon>
        <taxon>Alphaproteobacteria</taxon>
        <taxon>Hyphomicrobiales</taxon>
        <taxon>Nitrobacteraceae</taxon>
        <taxon>Bradyrhizobium</taxon>
    </lineage>
</organism>
<protein>
    <submittedName>
        <fullName evidence="2">Diiron oxygenase</fullName>
    </submittedName>
</protein>
<evidence type="ECO:0000313" key="2">
    <source>
        <dbReference type="EMBL" id="MBR1139628.1"/>
    </source>
</evidence>
<accession>A0ABS5GEG0</accession>
<dbReference type="EMBL" id="JAFCLK010000031">
    <property type="protein sequence ID" value="MBR1139628.1"/>
    <property type="molecule type" value="Genomic_DNA"/>
</dbReference>
<dbReference type="InterPro" id="IPR025859">
    <property type="entry name" value="AurF/CmlI"/>
</dbReference>
<proteinExistence type="predicted"/>
<dbReference type="Proteomes" id="UP001314635">
    <property type="component" value="Unassembled WGS sequence"/>
</dbReference>
<feature type="region of interest" description="Disordered" evidence="1">
    <location>
        <begin position="1"/>
        <end position="22"/>
    </location>
</feature>
<dbReference type="RefSeq" id="WP_172236746.1">
    <property type="nucleotide sequence ID" value="NZ_JABFDP010000011.1"/>
</dbReference>
<evidence type="ECO:0000256" key="1">
    <source>
        <dbReference type="SAM" id="MobiDB-lite"/>
    </source>
</evidence>
<dbReference type="Pfam" id="PF11583">
    <property type="entry name" value="AurF"/>
    <property type="match status" value="1"/>
</dbReference>